<organism evidence="6 7">
    <name type="scientific">Theobroma cacao</name>
    <name type="common">Cacao</name>
    <name type="synonym">Cocoa</name>
    <dbReference type="NCBI Taxonomy" id="3641"/>
    <lineage>
        <taxon>Eukaryota</taxon>
        <taxon>Viridiplantae</taxon>
        <taxon>Streptophyta</taxon>
        <taxon>Embryophyta</taxon>
        <taxon>Tracheophyta</taxon>
        <taxon>Spermatophyta</taxon>
        <taxon>Magnoliopsida</taxon>
        <taxon>eudicotyledons</taxon>
        <taxon>Gunneridae</taxon>
        <taxon>Pentapetalae</taxon>
        <taxon>rosids</taxon>
        <taxon>malvids</taxon>
        <taxon>Malvales</taxon>
        <taxon>Malvaceae</taxon>
        <taxon>Byttnerioideae</taxon>
        <taxon>Theobroma</taxon>
    </lineage>
</organism>
<evidence type="ECO:0000256" key="3">
    <source>
        <dbReference type="ARBA" id="ARBA00022833"/>
    </source>
</evidence>
<dbReference type="Proteomes" id="UP000694886">
    <property type="component" value="Unplaced"/>
</dbReference>
<dbReference type="PANTHER" id="PTHR31973">
    <property type="entry name" value="POLYPROTEIN, PUTATIVE-RELATED"/>
    <property type="match status" value="1"/>
</dbReference>
<keyword evidence="2 4" id="KW-0863">Zinc-finger</keyword>
<dbReference type="AlphaFoldDB" id="A0AB32X2J7"/>
<proteinExistence type="predicted"/>
<evidence type="ECO:0000313" key="7">
    <source>
        <dbReference type="RefSeq" id="XP_017985315.1"/>
    </source>
</evidence>
<accession>A0AB32X2J7</accession>
<sequence>MTSNTAECINSYLRHARKMPITVSIECIRGMFQRWFHDQHNEALNLTMPLNPWATDLLNRWFNKACRFSIQAIDRVEFQVISESKDKVVNLSTYECSCGEFQSDLLLCTHAMAKISKCKGPAIEFCSDYYKTQSWAEGYAVPIRPVGHPSEWDILDDVQHIVVFPPSWRGQAERPRRKRIPSVGEGSERRRCSQCKSYGHNRQNCQTPFAAPPTTRKHHLLIRWLDDDDPRHVQFADNLGTQKTAVQCPLQTLITL</sequence>
<evidence type="ECO:0000259" key="5">
    <source>
        <dbReference type="PROSITE" id="PS50966"/>
    </source>
</evidence>
<reference evidence="7" key="1">
    <citation type="submission" date="2025-08" db="UniProtKB">
        <authorList>
            <consortium name="RefSeq"/>
        </authorList>
    </citation>
    <scope>IDENTIFICATION</scope>
</reference>
<dbReference type="PANTHER" id="PTHR31973:SF195">
    <property type="entry name" value="MUDR FAMILY TRANSPOSASE"/>
    <property type="match status" value="1"/>
</dbReference>
<dbReference type="SMART" id="SM00575">
    <property type="entry name" value="ZnF_PMZ"/>
    <property type="match status" value="1"/>
</dbReference>
<keyword evidence="1" id="KW-0479">Metal-binding</keyword>
<evidence type="ECO:0000256" key="2">
    <source>
        <dbReference type="ARBA" id="ARBA00022771"/>
    </source>
</evidence>
<dbReference type="KEGG" id="tcc:108663928"/>
<evidence type="ECO:0000256" key="1">
    <source>
        <dbReference type="ARBA" id="ARBA00022723"/>
    </source>
</evidence>
<name>A0AB32X2J7_THECC</name>
<evidence type="ECO:0000256" key="4">
    <source>
        <dbReference type="PROSITE-ProRule" id="PRU00325"/>
    </source>
</evidence>
<dbReference type="Pfam" id="PF04434">
    <property type="entry name" value="SWIM"/>
    <property type="match status" value="1"/>
</dbReference>
<dbReference type="PROSITE" id="PS50966">
    <property type="entry name" value="ZF_SWIM"/>
    <property type="match status" value="1"/>
</dbReference>
<dbReference type="InterPro" id="IPR006564">
    <property type="entry name" value="Znf_PMZ"/>
</dbReference>
<protein>
    <submittedName>
        <fullName evidence="7">Uncharacterized protein LOC108663928</fullName>
    </submittedName>
</protein>
<dbReference type="GeneID" id="108663928"/>
<evidence type="ECO:0000313" key="6">
    <source>
        <dbReference type="Proteomes" id="UP000694886"/>
    </source>
</evidence>
<feature type="domain" description="SWIM-type" evidence="5">
    <location>
        <begin position="78"/>
        <end position="119"/>
    </location>
</feature>
<dbReference type="InterPro" id="IPR007527">
    <property type="entry name" value="Znf_SWIM"/>
</dbReference>
<dbReference type="RefSeq" id="XP_017985315.1">
    <property type="nucleotide sequence ID" value="XM_018129826.1"/>
</dbReference>
<keyword evidence="3" id="KW-0862">Zinc</keyword>
<gene>
    <name evidence="7" type="primary">LOC108663928</name>
</gene>
<dbReference type="GO" id="GO:0008270">
    <property type="term" value="F:zinc ion binding"/>
    <property type="evidence" value="ECO:0007669"/>
    <property type="project" value="UniProtKB-KW"/>
</dbReference>